<evidence type="ECO:0000256" key="8">
    <source>
        <dbReference type="SAM" id="Phobius"/>
    </source>
</evidence>
<dbReference type="OrthoDB" id="9770415at2"/>
<dbReference type="InterPro" id="IPR003593">
    <property type="entry name" value="AAA+_ATPase"/>
</dbReference>
<dbReference type="InterPro" id="IPR003439">
    <property type="entry name" value="ABC_transporter-like_ATP-bd"/>
</dbReference>
<keyword evidence="7 8" id="KW-0472">Membrane</keyword>
<dbReference type="EMBL" id="CP006254">
    <property type="protein sequence ID" value="AGT31650.1"/>
    <property type="molecule type" value="Genomic_DNA"/>
</dbReference>
<dbReference type="RefSeq" id="WP_020959462.1">
    <property type="nucleotide sequence ID" value="NC_022080.4"/>
</dbReference>
<dbReference type="Gene3D" id="1.20.1560.10">
    <property type="entry name" value="ABC transporter type 1, transmembrane domain"/>
    <property type="match status" value="1"/>
</dbReference>
<feature type="transmembrane region" description="Helical" evidence="8">
    <location>
        <begin position="169"/>
        <end position="186"/>
    </location>
</feature>
<dbReference type="CDD" id="cd03254">
    <property type="entry name" value="ABCC_Glucan_exporter_like"/>
    <property type="match status" value="1"/>
</dbReference>
<evidence type="ECO:0000256" key="3">
    <source>
        <dbReference type="ARBA" id="ARBA00022692"/>
    </source>
</evidence>
<dbReference type="SMART" id="SM00382">
    <property type="entry name" value="AAA"/>
    <property type="match status" value="1"/>
</dbReference>
<dbReference type="PROSITE" id="PS00211">
    <property type="entry name" value="ABC_TRANSPORTER_1"/>
    <property type="match status" value="1"/>
</dbReference>
<dbReference type="InterPro" id="IPR036640">
    <property type="entry name" value="ABC1_TM_sf"/>
</dbReference>
<evidence type="ECO:0000256" key="6">
    <source>
        <dbReference type="ARBA" id="ARBA00022989"/>
    </source>
</evidence>
<feature type="domain" description="ABC transmembrane type-1" evidence="10">
    <location>
        <begin position="30"/>
        <end position="315"/>
    </location>
</feature>
<feature type="transmembrane region" description="Helical" evidence="8">
    <location>
        <begin position="69"/>
        <end position="88"/>
    </location>
</feature>
<feature type="domain" description="ABC transporter" evidence="9">
    <location>
        <begin position="349"/>
        <end position="583"/>
    </location>
</feature>
<dbReference type="InterPro" id="IPR027417">
    <property type="entry name" value="P-loop_NTPase"/>
</dbReference>
<dbReference type="GO" id="GO:0016887">
    <property type="term" value="F:ATP hydrolysis activity"/>
    <property type="evidence" value="ECO:0007669"/>
    <property type="project" value="InterPro"/>
</dbReference>
<keyword evidence="6 8" id="KW-1133">Transmembrane helix</keyword>
<evidence type="ECO:0000256" key="7">
    <source>
        <dbReference type="ARBA" id="ARBA00023136"/>
    </source>
</evidence>
<feature type="transmembrane region" description="Helical" evidence="8">
    <location>
        <begin position="143"/>
        <end position="163"/>
    </location>
</feature>
<dbReference type="Pfam" id="PF00664">
    <property type="entry name" value="ABC_membrane"/>
    <property type="match status" value="1"/>
</dbReference>
<accession>S5ZBV6</accession>
<evidence type="ECO:0000256" key="1">
    <source>
        <dbReference type="ARBA" id="ARBA00004651"/>
    </source>
</evidence>
<dbReference type="PROSITE" id="PS50893">
    <property type="entry name" value="ABC_TRANSPORTER_2"/>
    <property type="match status" value="1"/>
</dbReference>
<evidence type="ECO:0000313" key="12">
    <source>
        <dbReference type="Proteomes" id="UP000015500"/>
    </source>
</evidence>
<comment type="subcellular location">
    <subcellularLocation>
        <location evidence="1">Cell membrane</location>
        <topology evidence="1">Multi-pass membrane protein</topology>
    </subcellularLocation>
</comment>
<dbReference type="PANTHER" id="PTHR43394">
    <property type="entry name" value="ATP-DEPENDENT PERMEASE MDL1, MITOCHONDRIAL"/>
    <property type="match status" value="1"/>
</dbReference>
<dbReference type="Proteomes" id="UP000015500">
    <property type="component" value="Chromosome"/>
</dbReference>
<evidence type="ECO:0000256" key="5">
    <source>
        <dbReference type="ARBA" id="ARBA00022840"/>
    </source>
</evidence>
<dbReference type="GO" id="GO:0005524">
    <property type="term" value="F:ATP binding"/>
    <property type="evidence" value="ECO:0007669"/>
    <property type="project" value="UniProtKB-KW"/>
</dbReference>
<dbReference type="InterPro" id="IPR039421">
    <property type="entry name" value="Type_1_exporter"/>
</dbReference>
<dbReference type="InterPro" id="IPR017871">
    <property type="entry name" value="ABC_transporter-like_CS"/>
</dbReference>
<dbReference type="STRING" id="1921421.M493_06790"/>
<dbReference type="InterPro" id="IPR011527">
    <property type="entry name" value="ABC1_TM_dom"/>
</dbReference>
<dbReference type="KEGG" id="gjf:M493_06790"/>
<evidence type="ECO:0000259" key="9">
    <source>
        <dbReference type="PROSITE" id="PS50893"/>
    </source>
</evidence>
<evidence type="ECO:0000259" key="10">
    <source>
        <dbReference type="PROSITE" id="PS50929"/>
    </source>
</evidence>
<sequence>MNEQVLTVKEQRRVLWRLLAYMGRYKKEAALAFALLLLATAGELAGPYLVKVFIDDYLMPNRLAPGPVTALAAAYIGVLVGKTVIWYFQLIGFQRLALYIIQALRMDVFSKVHRLGMSYFDRTPGGSIVSRVTNDTEAIKDMFISVLAVFVQNGLLVIGVYIVMFSLNVQLALFCLFILPAIALIMKTYRRYSSVFYQEMRERLSELNAKLNESLQGMAIIQAFRQQRRLYEEFAAVNEAHYEAGMKNIRLDGLLLRPAIDVVYMVSIMVVLSFFGISALESPVEIGVLYAFVNYLERFFEPVTQMMMRLSLYQQAIVSASRVFALLDHDEEAPSNPEQAPYTIERGEIEFRDVSFSYDGRRDVLKRLSFTIRPGQTVAFVGHTGSGKSSIINLLMRFYEFDRGDILLDGRSIRDYSRAELRRALGLVLQDPFLFYGTVKENIRMYDERLSDEEIKSAARLVQADAFIEQLPGRYDHLLAERGATLSSGQRQLLSFARTIAANPKILVLDEATAHIDTETEEAIQTALAQMRKGRTTIAIAHRLSTIQDADQIFVLHRGEIVEHGTHQQLLAQKGLYYQMYLLQNGLVDARA</sequence>
<dbReference type="Gene3D" id="3.40.50.300">
    <property type="entry name" value="P-loop containing nucleotide triphosphate hydrolases"/>
    <property type="match status" value="1"/>
</dbReference>
<keyword evidence="4" id="KW-0547">Nucleotide-binding</keyword>
<dbReference type="PANTHER" id="PTHR43394:SF1">
    <property type="entry name" value="ATP-BINDING CASSETTE SUB-FAMILY B MEMBER 10, MITOCHONDRIAL"/>
    <property type="match status" value="1"/>
</dbReference>
<dbReference type="Pfam" id="PF00005">
    <property type="entry name" value="ABC_tran"/>
    <property type="match status" value="1"/>
</dbReference>
<dbReference type="SUPFAM" id="SSF90123">
    <property type="entry name" value="ABC transporter transmembrane region"/>
    <property type="match status" value="1"/>
</dbReference>
<evidence type="ECO:0000256" key="2">
    <source>
        <dbReference type="ARBA" id="ARBA00022448"/>
    </source>
</evidence>
<evidence type="ECO:0000313" key="11">
    <source>
        <dbReference type="EMBL" id="AGT31650.1"/>
    </source>
</evidence>
<dbReference type="HOGENOM" id="CLU_000604_84_3_9"/>
<dbReference type="FunFam" id="3.40.50.300:FF:000287">
    <property type="entry name" value="Multidrug ABC transporter ATP-binding protein"/>
    <property type="match status" value="1"/>
</dbReference>
<keyword evidence="12" id="KW-1185">Reference proteome</keyword>
<feature type="transmembrane region" description="Helical" evidence="8">
    <location>
        <begin position="254"/>
        <end position="277"/>
    </location>
</feature>
<keyword evidence="3 8" id="KW-0812">Transmembrane</keyword>
<dbReference type="PROSITE" id="PS50929">
    <property type="entry name" value="ABC_TM1F"/>
    <property type="match status" value="1"/>
</dbReference>
<reference evidence="11 12" key="1">
    <citation type="journal article" date="2014" name="Genome Announc.">
        <title>Complete Genome Sequence of the Thermophilic Polychlorinated Biphenyl Degrader Geobacillus sp. Strain JF8 (NBRC 109937).</title>
        <authorList>
            <person name="Shintani M."/>
            <person name="Ohtsubo Y."/>
            <person name="Fukuda K."/>
            <person name="Hosoyama A."/>
            <person name="Ohji S."/>
            <person name="Yamazoe A."/>
            <person name="Fujita N."/>
            <person name="Nagata Y."/>
            <person name="Tsuda M."/>
            <person name="Hatta T."/>
            <person name="Kimbara K."/>
        </authorList>
    </citation>
    <scope>NUCLEOTIDE SEQUENCE [LARGE SCALE GENOMIC DNA]</scope>
    <source>
        <strain evidence="11 12">JF8</strain>
    </source>
</reference>
<dbReference type="GO" id="GO:0015421">
    <property type="term" value="F:ABC-type oligopeptide transporter activity"/>
    <property type="evidence" value="ECO:0007669"/>
    <property type="project" value="TreeGrafter"/>
</dbReference>
<keyword evidence="5 11" id="KW-0067">ATP-binding</keyword>
<dbReference type="PATRIC" id="fig|1345697.3.peg.1269"/>
<dbReference type="AlphaFoldDB" id="S5ZBV6"/>
<organism evidence="11 12">
    <name type="scientific">Geobacillus genomosp. 3</name>
    <dbReference type="NCBI Taxonomy" id="1921421"/>
    <lineage>
        <taxon>Bacteria</taxon>
        <taxon>Bacillati</taxon>
        <taxon>Bacillota</taxon>
        <taxon>Bacilli</taxon>
        <taxon>Bacillales</taxon>
        <taxon>Anoxybacillaceae</taxon>
        <taxon>Geobacillus</taxon>
    </lineage>
</organism>
<protein>
    <submittedName>
        <fullName evidence="11">Multidrug ABC transporter ATP-binding protein</fullName>
    </submittedName>
</protein>
<proteinExistence type="predicted"/>
<dbReference type="SUPFAM" id="SSF52540">
    <property type="entry name" value="P-loop containing nucleoside triphosphate hydrolases"/>
    <property type="match status" value="1"/>
</dbReference>
<dbReference type="CDD" id="cd18544">
    <property type="entry name" value="ABC_6TM_TmrA_like"/>
    <property type="match status" value="1"/>
</dbReference>
<name>S5ZBV6_GEOG3</name>
<dbReference type="GO" id="GO:0005886">
    <property type="term" value="C:plasma membrane"/>
    <property type="evidence" value="ECO:0007669"/>
    <property type="project" value="UniProtKB-SubCell"/>
</dbReference>
<evidence type="ECO:0000256" key="4">
    <source>
        <dbReference type="ARBA" id="ARBA00022741"/>
    </source>
</evidence>
<keyword evidence="2" id="KW-0813">Transport</keyword>
<gene>
    <name evidence="11" type="ORF">M493_06790</name>
</gene>